<feature type="transmembrane region" description="Helical" evidence="2">
    <location>
        <begin position="94"/>
        <end position="111"/>
    </location>
</feature>
<feature type="transmembrane region" description="Helical" evidence="2">
    <location>
        <begin position="416"/>
        <end position="434"/>
    </location>
</feature>
<protein>
    <recommendedName>
        <fullName evidence="3">Endonuclease/exonuclease/phosphatase domain-containing protein</fullName>
    </recommendedName>
</protein>
<dbReference type="GO" id="GO:0016020">
    <property type="term" value="C:membrane"/>
    <property type="evidence" value="ECO:0007669"/>
    <property type="project" value="GOC"/>
</dbReference>
<feature type="transmembrane region" description="Helical" evidence="2">
    <location>
        <begin position="182"/>
        <end position="200"/>
    </location>
</feature>
<feature type="transmembrane region" description="Helical" evidence="2">
    <location>
        <begin position="330"/>
        <end position="348"/>
    </location>
</feature>
<evidence type="ECO:0000256" key="1">
    <source>
        <dbReference type="SAM" id="MobiDB-lite"/>
    </source>
</evidence>
<feature type="transmembrane region" description="Helical" evidence="2">
    <location>
        <begin position="308"/>
        <end position="325"/>
    </location>
</feature>
<reference evidence="4 5" key="1">
    <citation type="submission" date="2020-03" db="EMBL/GenBank/DDBJ databases">
        <title>Draft genome of Streptomyces sp. ventii, isolated from the Axial Seamount in the Pacific Ocean, and resequencing of the two type strains Streptomyces lonarensis strain NCL 716 and Streptomyces bohaiensis strain 11A07.</title>
        <authorList>
            <person name="Loughran R.M."/>
            <person name="Pfannmuller K.M."/>
            <person name="Wasson B.J."/>
            <person name="Deadmond M.C."/>
            <person name="Paddock B.E."/>
            <person name="Koyack M.J."/>
            <person name="Gallegos D.A."/>
            <person name="Mitchell E.A."/>
            <person name="Ushijima B."/>
            <person name="Saw J.H."/>
            <person name="Mcphail K.L."/>
            <person name="Videau P."/>
        </authorList>
    </citation>
    <scope>NUCLEOTIDE SEQUENCE [LARGE SCALE GENOMIC DNA]</scope>
    <source>
        <strain evidence="4 5">NCL716</strain>
    </source>
</reference>
<dbReference type="RefSeq" id="WP_167973217.1">
    <property type="nucleotide sequence ID" value="NZ_JAAVJD010000208.1"/>
</dbReference>
<feature type="compositionally biased region" description="Basic and acidic residues" evidence="1">
    <location>
        <begin position="41"/>
        <end position="50"/>
    </location>
</feature>
<name>A0A7X6D451_9ACTN</name>
<accession>A0A7X6D451</accession>
<keyword evidence="2" id="KW-0472">Membrane</keyword>
<evidence type="ECO:0000259" key="3">
    <source>
        <dbReference type="Pfam" id="PF03372"/>
    </source>
</evidence>
<feature type="region of interest" description="Disordered" evidence="1">
    <location>
        <begin position="1"/>
        <end position="74"/>
    </location>
</feature>
<keyword evidence="2" id="KW-1133">Transmembrane helix</keyword>
<evidence type="ECO:0000256" key="2">
    <source>
        <dbReference type="SAM" id="Phobius"/>
    </source>
</evidence>
<dbReference type="PANTHER" id="PTHR14859">
    <property type="entry name" value="CALCOFLUOR WHITE HYPERSENSITIVE PROTEIN PRECURSOR"/>
    <property type="match status" value="1"/>
</dbReference>
<dbReference type="EMBL" id="JAAVJD010000208">
    <property type="protein sequence ID" value="NJQ07866.1"/>
    <property type="molecule type" value="Genomic_DNA"/>
</dbReference>
<feature type="transmembrane region" description="Helical" evidence="2">
    <location>
        <begin position="273"/>
        <end position="296"/>
    </location>
</feature>
<dbReference type="SUPFAM" id="SSF56219">
    <property type="entry name" value="DNase I-like"/>
    <property type="match status" value="1"/>
</dbReference>
<proteinExistence type="predicted"/>
<dbReference type="InterPro" id="IPR036691">
    <property type="entry name" value="Endo/exonu/phosph_ase_sf"/>
</dbReference>
<feature type="compositionally biased region" description="Low complexity" evidence="1">
    <location>
        <begin position="28"/>
        <end position="40"/>
    </location>
</feature>
<feature type="transmembrane region" description="Helical" evidence="2">
    <location>
        <begin position="446"/>
        <end position="465"/>
    </location>
</feature>
<dbReference type="Pfam" id="PF03372">
    <property type="entry name" value="Exo_endo_phos"/>
    <property type="match status" value="1"/>
</dbReference>
<sequence length="710" mass="73002">MPLPPSSSAASPARRPPSEAGPTPPATAAPGNDDAVAPRAAAREPADPGREPGTPGAEPGRDAGPDASGGAADARPALSTAGVLPVRHRWPWPGAAPLTSVLVVLTTIAALEMLRASGPLLDGVAVRHGVPWAALTAVVTFGAAALAGPLTWWVGSREAVLLSVCGLAVLRLVVQFPAARGLLTVSAAVAAALIALLLVLRAALGTQDGPAWVARAVALGVAIDLAVRLPLDLWDPVWRGGPIGWSVALLLVLALSGAAWARYRENASVPMPVTAQLAVAGPVLALLGVFLASPAFLASQGGMSQSSAGMWIAGGVLLGIAGLSLPQLPVAGPVAAVALPVVVLALLVSPPLLAGPLTLLALALLPLLLTRAVTLREAGRRRTALLGMTLAGLGCGLGYVAVVLPYQAHYEMPMPVPNAVFPVLGAAAIGWAAWTASPPARPARAVAPLLTAGVLFAMPPLSGALSPAPHPLPTDTADGSYRLLSWNVHYAVDRDAELVPEQILSVVRDSGAHVVVLQEVPRGWPVAGGTDLLAWLENRLDVTAVWAPAADRQFGNVILTSLPVTESHSRSLPRSGGTMGRSYAVAEIELADGLTTRVATTHLQHDDARDTRLVQLGTLLADHREEPFSVLAGDFNAEPGSTEIDTVLDAGFRSAQDEAGDPDAFTAPTHDPAHRIDWVFGSEGADFEEFTVLDSTASDHAPLTVTVIQR</sequence>
<gene>
    <name evidence="4" type="ORF">HCN56_20325</name>
</gene>
<comment type="caution">
    <text evidence="4">The sequence shown here is derived from an EMBL/GenBank/DDBJ whole genome shotgun (WGS) entry which is preliminary data.</text>
</comment>
<dbReference type="Proteomes" id="UP000578686">
    <property type="component" value="Unassembled WGS sequence"/>
</dbReference>
<organism evidence="4 5">
    <name type="scientific">Streptomyces lonarensis</name>
    <dbReference type="NCBI Taxonomy" id="700599"/>
    <lineage>
        <taxon>Bacteria</taxon>
        <taxon>Bacillati</taxon>
        <taxon>Actinomycetota</taxon>
        <taxon>Actinomycetes</taxon>
        <taxon>Kitasatosporales</taxon>
        <taxon>Streptomycetaceae</taxon>
        <taxon>Streptomyces</taxon>
    </lineage>
</organism>
<keyword evidence="2" id="KW-0812">Transmembrane</keyword>
<feature type="transmembrane region" description="Helical" evidence="2">
    <location>
        <begin position="243"/>
        <end position="261"/>
    </location>
</feature>
<dbReference type="AlphaFoldDB" id="A0A7X6D451"/>
<dbReference type="Gene3D" id="3.60.10.10">
    <property type="entry name" value="Endonuclease/exonuclease/phosphatase"/>
    <property type="match status" value="1"/>
</dbReference>
<dbReference type="InterPro" id="IPR051916">
    <property type="entry name" value="GPI-anchor_lipid_remodeler"/>
</dbReference>
<dbReference type="PANTHER" id="PTHR14859:SF15">
    <property type="entry name" value="ENDONUCLEASE_EXONUCLEASE_PHOSPHATASE DOMAIN-CONTAINING PROTEIN"/>
    <property type="match status" value="1"/>
</dbReference>
<feature type="compositionally biased region" description="Low complexity" evidence="1">
    <location>
        <begin position="1"/>
        <end position="21"/>
    </location>
</feature>
<evidence type="ECO:0000313" key="5">
    <source>
        <dbReference type="Proteomes" id="UP000578686"/>
    </source>
</evidence>
<feature type="transmembrane region" description="Helical" evidence="2">
    <location>
        <begin position="354"/>
        <end position="373"/>
    </location>
</feature>
<evidence type="ECO:0000313" key="4">
    <source>
        <dbReference type="EMBL" id="NJQ07866.1"/>
    </source>
</evidence>
<dbReference type="InterPro" id="IPR005135">
    <property type="entry name" value="Endo/exonuclease/phosphatase"/>
</dbReference>
<feature type="compositionally biased region" description="Low complexity" evidence="1">
    <location>
        <begin position="65"/>
        <end position="74"/>
    </location>
</feature>
<keyword evidence="5" id="KW-1185">Reference proteome</keyword>
<feature type="domain" description="Endonuclease/exonuclease/phosphatase" evidence="3">
    <location>
        <begin position="484"/>
        <end position="700"/>
    </location>
</feature>
<dbReference type="GO" id="GO:0003824">
    <property type="term" value="F:catalytic activity"/>
    <property type="evidence" value="ECO:0007669"/>
    <property type="project" value="InterPro"/>
</dbReference>
<feature type="transmembrane region" description="Helical" evidence="2">
    <location>
        <begin position="212"/>
        <end position="231"/>
    </location>
</feature>
<dbReference type="GO" id="GO:0006506">
    <property type="term" value="P:GPI anchor biosynthetic process"/>
    <property type="evidence" value="ECO:0007669"/>
    <property type="project" value="TreeGrafter"/>
</dbReference>
<feature type="transmembrane region" description="Helical" evidence="2">
    <location>
        <begin position="385"/>
        <end position="404"/>
    </location>
</feature>
<feature type="transmembrane region" description="Helical" evidence="2">
    <location>
        <begin position="159"/>
        <end position="176"/>
    </location>
</feature>
<feature type="transmembrane region" description="Helical" evidence="2">
    <location>
        <begin position="131"/>
        <end position="152"/>
    </location>
</feature>